<evidence type="ECO:0000256" key="4">
    <source>
        <dbReference type="ARBA" id="ARBA00022729"/>
    </source>
</evidence>
<feature type="domain" description="Sulfatase N-terminal" evidence="9">
    <location>
        <begin position="29"/>
        <end position="363"/>
    </location>
</feature>
<dbReference type="AlphaFoldDB" id="A0AAV4EWA9"/>
<dbReference type="EMBL" id="BMAT01003943">
    <property type="protein sequence ID" value="GFR65309.1"/>
    <property type="molecule type" value="Genomic_DNA"/>
</dbReference>
<keyword evidence="3" id="KW-0479">Metal-binding</keyword>
<name>A0AAV4EWA9_9GAST</name>
<dbReference type="GO" id="GO:0005737">
    <property type="term" value="C:cytoplasm"/>
    <property type="evidence" value="ECO:0007669"/>
    <property type="project" value="TreeGrafter"/>
</dbReference>
<dbReference type="InterPro" id="IPR017850">
    <property type="entry name" value="Alkaline_phosphatase_core_sf"/>
</dbReference>
<comment type="caution">
    <text evidence="10">The sequence shown here is derived from an EMBL/GenBank/DDBJ whole genome shotgun (WGS) entry which is preliminary data.</text>
</comment>
<dbReference type="Pfam" id="PF00884">
    <property type="entry name" value="Sulfatase"/>
    <property type="match status" value="1"/>
</dbReference>
<proteinExistence type="inferred from homology"/>
<accession>A0AAV4EWA9</accession>
<evidence type="ECO:0000259" key="9">
    <source>
        <dbReference type="Pfam" id="PF00884"/>
    </source>
</evidence>
<keyword evidence="4 8" id="KW-0732">Signal</keyword>
<feature type="chain" id="PRO_5043808628" evidence="8">
    <location>
        <begin position="27"/>
        <end position="849"/>
    </location>
</feature>
<keyword evidence="6" id="KW-0106">Calcium</keyword>
<dbReference type="Proteomes" id="UP000762676">
    <property type="component" value="Unassembled WGS sequence"/>
</dbReference>
<dbReference type="GO" id="GO:0004423">
    <property type="term" value="F:iduronate-2-sulfatase activity"/>
    <property type="evidence" value="ECO:0007669"/>
    <property type="project" value="InterPro"/>
</dbReference>
<dbReference type="PROSITE" id="PS51257">
    <property type="entry name" value="PROKAR_LIPOPROTEIN"/>
    <property type="match status" value="1"/>
</dbReference>
<dbReference type="PANTHER" id="PTHR45953">
    <property type="entry name" value="IDURONATE 2-SULFATASE"/>
    <property type="match status" value="1"/>
</dbReference>
<dbReference type="PROSITE" id="PS00149">
    <property type="entry name" value="SULFATASE_2"/>
    <property type="match status" value="1"/>
</dbReference>
<sequence length="849" mass="96075">MQTTLKPAGAISALLFSCLVLPVANGLPKNVLFIVVDDLRPTLGCYGNTIMHTKNIDNLASKSILFEEAYVQQAICGPSRISFLTSRRPDTTRLYDFFSYWRVHAGNYTTLPQHFKEHGYITQSVGKVFHPGLASNFSDDSPYSWTNKPYHPSTFKYKMAKVCPNKDGTLGMNIVCPVEVDKMPEKTLPDLQSSAFAVNFLNNMSKSNEKKPFFLAVGFHKPHVPLKYPKEYLDLYPLSKIQLAPHHHLPLRLPLVAWNPWNDVRSRDDVKALNVSFPFGPLPKDFQLLMRQSYYAATSYTDVQVGKVLAALEENGFANNTIISFVGDHGWSLGEHQEWSKFSLFRAATRVPLLISIPGVTHSRPWEGEKQGKKLFPFLDPFSNIKSGIIGNQNSSPPKESDQSQGFIKLALKVSQGKFVTVGDAVSKAQTEVAVPHRTEALVELVDMFPTLAEAAGLPALPLCPQNPFKTRLCTEGASLMALIRNITEKTNSKGVQSLFQRYSDQSLLNSGRDLASNTLYFSPFIKHGQKSSQEESHSSNFMNNVVTNLQSHISDLNFTSKLDTKIDHIFDETSQDLVLYEAVRKCEPNFLPAQQNKQHQWKRAVFSQYPRPSVEPEKDSDEPHLKNMHFMGYSMWTADIRYSEWPRFTPDGYVVHWDDNYGRELYLRGTDPHEAYNLALFDQCQPLVNEMSKRLRRGWRWKEIERPQIGLGRDTVKSEESNEASEEPTADSGETKLFDRLKDLVTDGVSAETFYRMDTELPTCEEAPVSSCLEDVQQKQENAQADYDDEDDTNNDNSQEVMVSGQEARSVLATLRRYGEQKGAEDMIKNRCIMENQLAEPLLSSRTQ</sequence>
<evidence type="ECO:0000256" key="8">
    <source>
        <dbReference type="SAM" id="SignalP"/>
    </source>
</evidence>
<evidence type="ECO:0000256" key="7">
    <source>
        <dbReference type="SAM" id="MobiDB-lite"/>
    </source>
</evidence>
<evidence type="ECO:0000313" key="10">
    <source>
        <dbReference type="EMBL" id="GFR65309.1"/>
    </source>
</evidence>
<dbReference type="InterPro" id="IPR000917">
    <property type="entry name" value="Sulfatase_N"/>
</dbReference>
<evidence type="ECO:0000256" key="1">
    <source>
        <dbReference type="ARBA" id="ARBA00001913"/>
    </source>
</evidence>
<feature type="signal peptide" evidence="8">
    <location>
        <begin position="1"/>
        <end position="26"/>
    </location>
</feature>
<feature type="region of interest" description="Disordered" evidence="7">
    <location>
        <begin position="713"/>
        <end position="736"/>
    </location>
</feature>
<dbReference type="GO" id="GO:0046872">
    <property type="term" value="F:metal ion binding"/>
    <property type="evidence" value="ECO:0007669"/>
    <property type="project" value="UniProtKB-KW"/>
</dbReference>
<feature type="region of interest" description="Disordered" evidence="7">
    <location>
        <begin position="767"/>
        <end position="799"/>
    </location>
</feature>
<comment type="cofactor">
    <cofactor evidence="1">
        <name>Ca(2+)</name>
        <dbReference type="ChEBI" id="CHEBI:29108"/>
    </cofactor>
</comment>
<dbReference type="PANTHER" id="PTHR45953:SF1">
    <property type="entry name" value="IDURONATE 2-SULFATASE"/>
    <property type="match status" value="1"/>
</dbReference>
<dbReference type="CDD" id="cd16030">
    <property type="entry name" value="iduronate-2-sulfatase"/>
    <property type="match status" value="1"/>
</dbReference>
<protein>
    <submittedName>
        <fullName evidence="10">Iduronate 2-sulfatase</fullName>
    </submittedName>
</protein>
<evidence type="ECO:0000256" key="2">
    <source>
        <dbReference type="ARBA" id="ARBA00008779"/>
    </source>
</evidence>
<evidence type="ECO:0000313" key="11">
    <source>
        <dbReference type="Proteomes" id="UP000762676"/>
    </source>
</evidence>
<dbReference type="InterPro" id="IPR035874">
    <property type="entry name" value="IDS"/>
</dbReference>
<keyword evidence="11" id="KW-1185">Reference proteome</keyword>
<evidence type="ECO:0000256" key="5">
    <source>
        <dbReference type="ARBA" id="ARBA00022801"/>
    </source>
</evidence>
<gene>
    <name evidence="10" type="ORF">ElyMa_001944500</name>
</gene>
<reference evidence="10 11" key="1">
    <citation type="journal article" date="2021" name="Elife">
        <title>Chloroplast acquisition without the gene transfer in kleptoplastic sea slugs, Plakobranchus ocellatus.</title>
        <authorList>
            <person name="Maeda T."/>
            <person name="Takahashi S."/>
            <person name="Yoshida T."/>
            <person name="Shimamura S."/>
            <person name="Takaki Y."/>
            <person name="Nagai Y."/>
            <person name="Toyoda A."/>
            <person name="Suzuki Y."/>
            <person name="Arimoto A."/>
            <person name="Ishii H."/>
            <person name="Satoh N."/>
            <person name="Nishiyama T."/>
            <person name="Hasebe M."/>
            <person name="Maruyama T."/>
            <person name="Minagawa J."/>
            <person name="Obokata J."/>
            <person name="Shigenobu S."/>
        </authorList>
    </citation>
    <scope>NUCLEOTIDE SEQUENCE [LARGE SCALE GENOMIC DNA]</scope>
</reference>
<evidence type="ECO:0000256" key="3">
    <source>
        <dbReference type="ARBA" id="ARBA00022723"/>
    </source>
</evidence>
<organism evidence="10 11">
    <name type="scientific">Elysia marginata</name>
    <dbReference type="NCBI Taxonomy" id="1093978"/>
    <lineage>
        <taxon>Eukaryota</taxon>
        <taxon>Metazoa</taxon>
        <taxon>Spiralia</taxon>
        <taxon>Lophotrochozoa</taxon>
        <taxon>Mollusca</taxon>
        <taxon>Gastropoda</taxon>
        <taxon>Heterobranchia</taxon>
        <taxon>Euthyneura</taxon>
        <taxon>Panpulmonata</taxon>
        <taxon>Sacoglossa</taxon>
        <taxon>Placobranchoidea</taxon>
        <taxon>Plakobranchidae</taxon>
        <taxon>Elysia</taxon>
    </lineage>
</organism>
<keyword evidence="5" id="KW-0378">Hydrolase</keyword>
<dbReference type="InterPro" id="IPR024607">
    <property type="entry name" value="Sulfatase_CS"/>
</dbReference>
<comment type="similarity">
    <text evidence="2">Belongs to the sulfatase family.</text>
</comment>
<evidence type="ECO:0000256" key="6">
    <source>
        <dbReference type="ARBA" id="ARBA00022837"/>
    </source>
</evidence>
<dbReference type="Gene3D" id="3.40.720.10">
    <property type="entry name" value="Alkaline Phosphatase, subunit A"/>
    <property type="match status" value="1"/>
</dbReference>
<dbReference type="SUPFAM" id="SSF53649">
    <property type="entry name" value="Alkaline phosphatase-like"/>
    <property type="match status" value="2"/>
</dbReference>